<feature type="region of interest" description="Disordered" evidence="3">
    <location>
        <begin position="1"/>
        <end position="158"/>
    </location>
</feature>
<feature type="compositionally biased region" description="Low complexity" evidence="3">
    <location>
        <begin position="45"/>
        <end position="60"/>
    </location>
</feature>
<dbReference type="EMBL" id="FMSP01000019">
    <property type="protein sequence ID" value="SCV73710.1"/>
    <property type="molecule type" value="Genomic_DNA"/>
</dbReference>
<feature type="region of interest" description="Disordered" evidence="3">
    <location>
        <begin position="544"/>
        <end position="623"/>
    </location>
</feature>
<dbReference type="Proteomes" id="UP000198372">
    <property type="component" value="Unassembled WGS sequence"/>
</dbReference>
<dbReference type="OrthoDB" id="2537597at2759"/>
<sequence>MDPDEPLSTPIIKRRNLKGVRPSSSSSSLRSWSAQLDGGTTEAISSSTPSSTPGPVTPSTKNGTPNEGDDSVDDGGAVVFRRTKNKKTPAGRAGVLGASTATSGSGSTTKPKIKSRLSVGLSLHDEDEMDEGDSFVVTKRASSSSSSTPARKLLSLRDYDNNNNGASLPSNLDQADISPHKSALSTVYSTEYLDELKRGTLSTPPPPPPAAPVAMASTTGHDDLTMSKFASHFAASEGGSICARVKRRGSIVVSSLTKSAPNLHRLNPLVADAPVSHIPTTAAIASAKARRERIRTEGGGIGSDGFIALEVGPSRKAGSGSESRLVREDDDLGDGMDEMADFESSLPLGKKANRDAKREEKQGMMRSIDEAEEEMEDGEDEETKEWEERQMARANEKRAREEMQTLGQATYVPTPIPQTSTLPTLTNVQARLSAGLNTLESSRTLDVAALNHSGKERTELDAQENELRSEVMRIEEKHRWFNDFKTFIEDVAAFLDEKFPALEKIEKENLAIQKERYEIVSRRRFEDDSDDVALFTGMSVPSAFSLDPKVSEEEEEGQHGGEDEVDEMGRSTRRTEDRFGPRSGARVARRSARERRLDARRSAHQPNGVASTAEDDAAMWTDDDLGSADSADLADALSSLQELRRALFEDVRVDDFRDPNLGIRKKFEEWKTTYREDYENAFGGLALVGVWEFWARVEMALWNPFGIDQLAKTPSGLDSYHWHSSLTAFGHASHTYHIDDEDDDNHMDEDGAHSDESAEVVNALVTSVVIPRLIALARASYDPWSRKQTIKALALVDEVSYCVETTSPRFDSLIQAFLSRLQIGIIQSSTLILPHLTQLNLPSNAFDPSTFIARERFLLRQLKLLQNAQKWRRYARSHRLPLSTSSSIDPISETGSGATLDELLQRDLVAKVMLPVIEASWTTGGEDIARKVLGVLPSGEWIPALRRRLEGERR</sequence>
<dbReference type="InterPro" id="IPR012890">
    <property type="entry name" value="GCFC2-like"/>
</dbReference>
<evidence type="ECO:0000256" key="3">
    <source>
        <dbReference type="SAM" id="MobiDB-lite"/>
    </source>
</evidence>
<dbReference type="GO" id="GO:0000390">
    <property type="term" value="P:spliceosomal complex disassembly"/>
    <property type="evidence" value="ECO:0007669"/>
    <property type="project" value="InterPro"/>
</dbReference>
<feature type="compositionally biased region" description="Acidic residues" evidence="3">
    <location>
        <begin position="613"/>
        <end position="623"/>
    </location>
</feature>
<feature type="compositionally biased region" description="Basic and acidic residues" evidence="3">
    <location>
        <begin position="557"/>
        <end position="580"/>
    </location>
</feature>
<dbReference type="Pfam" id="PF15458">
    <property type="entry name" value="NTR2"/>
    <property type="match status" value="1"/>
</dbReference>
<dbReference type="PANTHER" id="PTHR12214:SF0">
    <property type="entry name" value="LD29489P"/>
    <property type="match status" value="1"/>
</dbReference>
<feature type="compositionally biased region" description="Low complexity" evidence="3">
    <location>
        <begin position="23"/>
        <end position="33"/>
    </location>
</feature>
<feature type="region of interest" description="Disordered" evidence="3">
    <location>
        <begin position="197"/>
        <end position="217"/>
    </location>
</feature>
<dbReference type="GO" id="GO:0003677">
    <property type="term" value="F:DNA binding"/>
    <property type="evidence" value="ECO:0007669"/>
    <property type="project" value="InterPro"/>
</dbReference>
<evidence type="ECO:0000313" key="4">
    <source>
        <dbReference type="EMBL" id="SCV73710.1"/>
    </source>
</evidence>
<dbReference type="PANTHER" id="PTHR12214">
    <property type="entry name" value="GC-RICH SEQUENCE DNA-BINDING FACTOR"/>
    <property type="match status" value="1"/>
</dbReference>
<name>A0A238FIU6_9BASI</name>
<protein>
    <submittedName>
        <fullName evidence="4">BQ2448_6140 protein</fullName>
    </submittedName>
</protein>
<evidence type="ECO:0000256" key="1">
    <source>
        <dbReference type="ARBA" id="ARBA00004123"/>
    </source>
</evidence>
<organism evidence="4 5">
    <name type="scientific">Microbotryum intermedium</name>
    <dbReference type="NCBI Taxonomy" id="269621"/>
    <lineage>
        <taxon>Eukaryota</taxon>
        <taxon>Fungi</taxon>
        <taxon>Dikarya</taxon>
        <taxon>Basidiomycota</taxon>
        <taxon>Pucciniomycotina</taxon>
        <taxon>Microbotryomycetes</taxon>
        <taxon>Microbotryales</taxon>
        <taxon>Microbotryaceae</taxon>
        <taxon>Microbotryum</taxon>
    </lineage>
</organism>
<reference evidence="5" key="1">
    <citation type="submission" date="2016-09" db="EMBL/GenBank/DDBJ databases">
        <authorList>
            <person name="Jeantristanb JTB J.-T."/>
            <person name="Ricardo R."/>
        </authorList>
    </citation>
    <scope>NUCLEOTIDE SEQUENCE [LARGE SCALE GENOMIC DNA]</scope>
</reference>
<dbReference type="GO" id="GO:0071008">
    <property type="term" value="C:U2-type post-mRNA release spliceosomal complex"/>
    <property type="evidence" value="ECO:0007669"/>
    <property type="project" value="InterPro"/>
</dbReference>
<dbReference type="AlphaFoldDB" id="A0A238FIU6"/>
<feature type="compositionally biased region" description="Acidic residues" evidence="3">
    <location>
        <begin position="328"/>
        <end position="341"/>
    </location>
</feature>
<gene>
    <name evidence="4" type="ORF">BQ2448_6140</name>
</gene>
<proteinExistence type="predicted"/>
<feature type="compositionally biased region" description="Basic and acidic residues" evidence="3">
    <location>
        <begin position="352"/>
        <end position="369"/>
    </location>
</feature>
<dbReference type="STRING" id="269621.A0A238FIU6"/>
<feature type="region of interest" description="Disordered" evidence="3">
    <location>
        <begin position="312"/>
        <end position="385"/>
    </location>
</feature>
<evidence type="ECO:0000256" key="2">
    <source>
        <dbReference type="ARBA" id="ARBA00023242"/>
    </source>
</evidence>
<keyword evidence="5" id="KW-1185">Reference proteome</keyword>
<keyword evidence="2" id="KW-0539">Nucleus</keyword>
<feature type="compositionally biased region" description="Acidic residues" evidence="3">
    <location>
        <begin position="370"/>
        <end position="385"/>
    </location>
</feature>
<evidence type="ECO:0000313" key="5">
    <source>
        <dbReference type="Proteomes" id="UP000198372"/>
    </source>
</evidence>
<comment type="subcellular location">
    <subcellularLocation>
        <location evidence="1">Nucleus</location>
    </subcellularLocation>
</comment>
<feature type="compositionally biased region" description="Low complexity" evidence="3">
    <location>
        <begin position="97"/>
        <end position="109"/>
    </location>
</feature>
<dbReference type="InterPro" id="IPR028211">
    <property type="entry name" value="Ntr2"/>
</dbReference>
<accession>A0A238FIU6</accession>